<accession>A0A916WXV7</accession>
<dbReference type="Gene3D" id="1.10.10.10">
    <property type="entry name" value="Winged helix-like DNA-binding domain superfamily/Winged helix DNA-binding domain"/>
    <property type="match status" value="1"/>
</dbReference>
<dbReference type="PROSITE" id="PS50995">
    <property type="entry name" value="HTH_MARR_2"/>
    <property type="match status" value="1"/>
</dbReference>
<dbReference type="RefSeq" id="WP_188587165.1">
    <property type="nucleotide sequence ID" value="NZ_BMGC01000021.1"/>
</dbReference>
<dbReference type="GO" id="GO:0006950">
    <property type="term" value="P:response to stress"/>
    <property type="evidence" value="ECO:0007669"/>
    <property type="project" value="TreeGrafter"/>
</dbReference>
<evidence type="ECO:0000313" key="2">
    <source>
        <dbReference type="EMBL" id="GGB38410.1"/>
    </source>
</evidence>
<feature type="domain" description="HTH marR-type" evidence="1">
    <location>
        <begin position="16"/>
        <end position="148"/>
    </location>
</feature>
<dbReference type="SUPFAM" id="SSF46785">
    <property type="entry name" value="Winged helix' DNA-binding domain"/>
    <property type="match status" value="1"/>
</dbReference>
<keyword evidence="3" id="KW-1185">Reference proteome</keyword>
<dbReference type="PANTHER" id="PTHR33164">
    <property type="entry name" value="TRANSCRIPTIONAL REGULATOR, MARR FAMILY"/>
    <property type="match status" value="1"/>
</dbReference>
<evidence type="ECO:0000313" key="3">
    <source>
        <dbReference type="Proteomes" id="UP000621454"/>
    </source>
</evidence>
<dbReference type="InterPro" id="IPR000835">
    <property type="entry name" value="HTH_MarR-typ"/>
</dbReference>
<dbReference type="GO" id="GO:0003700">
    <property type="term" value="F:DNA-binding transcription factor activity"/>
    <property type="evidence" value="ECO:0007669"/>
    <property type="project" value="InterPro"/>
</dbReference>
<reference evidence="2" key="1">
    <citation type="journal article" date="2014" name="Int. J. Syst. Evol. Microbiol.">
        <title>Complete genome sequence of Corynebacterium casei LMG S-19264T (=DSM 44701T), isolated from a smear-ripened cheese.</title>
        <authorList>
            <consortium name="US DOE Joint Genome Institute (JGI-PGF)"/>
            <person name="Walter F."/>
            <person name="Albersmeier A."/>
            <person name="Kalinowski J."/>
            <person name="Ruckert C."/>
        </authorList>
    </citation>
    <scope>NUCLEOTIDE SEQUENCE</scope>
    <source>
        <strain evidence="2">CGMCC 1.12827</strain>
    </source>
</reference>
<gene>
    <name evidence="2" type="ORF">GCM10011489_27610</name>
</gene>
<dbReference type="EMBL" id="BMGC01000021">
    <property type="protein sequence ID" value="GGB38410.1"/>
    <property type="molecule type" value="Genomic_DNA"/>
</dbReference>
<dbReference type="InterPro" id="IPR036388">
    <property type="entry name" value="WH-like_DNA-bd_sf"/>
</dbReference>
<dbReference type="Proteomes" id="UP000621454">
    <property type="component" value="Unassembled WGS sequence"/>
</dbReference>
<comment type="caution">
    <text evidence="2">The sequence shown here is derived from an EMBL/GenBank/DDBJ whole genome shotgun (WGS) entry which is preliminary data.</text>
</comment>
<dbReference type="InterPro" id="IPR036390">
    <property type="entry name" value="WH_DNA-bd_sf"/>
</dbReference>
<dbReference type="AlphaFoldDB" id="A0A916WXV7"/>
<evidence type="ECO:0000259" key="1">
    <source>
        <dbReference type="PROSITE" id="PS50995"/>
    </source>
</evidence>
<dbReference type="Pfam" id="PF12802">
    <property type="entry name" value="MarR_2"/>
    <property type="match status" value="1"/>
</dbReference>
<protein>
    <submittedName>
        <fullName evidence="2">MarR family transcriptional regulator</fullName>
    </submittedName>
</protein>
<dbReference type="InterPro" id="IPR039422">
    <property type="entry name" value="MarR/SlyA-like"/>
</dbReference>
<reference evidence="2" key="2">
    <citation type="submission" date="2020-09" db="EMBL/GenBank/DDBJ databases">
        <authorList>
            <person name="Sun Q."/>
            <person name="Zhou Y."/>
        </authorList>
    </citation>
    <scope>NUCLEOTIDE SEQUENCE</scope>
    <source>
        <strain evidence="2">CGMCC 1.12827</strain>
    </source>
</reference>
<organism evidence="2 3">
    <name type="scientific">Gordonia jinhuaensis</name>
    <dbReference type="NCBI Taxonomy" id="1517702"/>
    <lineage>
        <taxon>Bacteria</taxon>
        <taxon>Bacillati</taxon>
        <taxon>Actinomycetota</taxon>
        <taxon>Actinomycetes</taxon>
        <taxon>Mycobacteriales</taxon>
        <taxon>Gordoniaceae</taxon>
        <taxon>Gordonia</taxon>
    </lineage>
</organism>
<name>A0A916WXV7_9ACTN</name>
<proteinExistence type="predicted"/>
<dbReference type="PANTHER" id="PTHR33164:SF43">
    <property type="entry name" value="HTH-TYPE TRANSCRIPTIONAL REPRESSOR YETL"/>
    <property type="match status" value="1"/>
</dbReference>
<dbReference type="SMART" id="SM00347">
    <property type="entry name" value="HTH_MARR"/>
    <property type="match status" value="1"/>
</dbReference>
<sequence>MSGESRESRGAQGGFEPTLPYLVKQVELAVRAHLDAAVRPAGLTPLQYTAMTVLERHPGLTSARLARNSFVTAQSMADIINALLTRGLIERHRDPDDRRRLVLSLTPAGTELLDTYREPVAQLESRMLQGMSDARARALRESLLQCRTNLMTDVDGSTDLDGARDTARRGA</sequence>